<evidence type="ECO:0000313" key="1">
    <source>
        <dbReference type="EnsemblMetazoa" id="Aqu2.1.13611_001"/>
    </source>
</evidence>
<name>A0A1X7TG04_AMPQE</name>
<dbReference type="Pfam" id="PF05380">
    <property type="entry name" value="Peptidase_A17"/>
    <property type="match status" value="1"/>
</dbReference>
<dbReference type="OMA" id="RTTIFAY"/>
<dbReference type="PANTHER" id="PTHR47331:SF5">
    <property type="entry name" value="RIBONUCLEASE H"/>
    <property type="match status" value="1"/>
</dbReference>
<dbReference type="EnsemblMetazoa" id="Aqu2.1.13611_001">
    <property type="protein sequence ID" value="Aqu2.1.13611_001"/>
    <property type="gene ID" value="Aqu2.1.13611"/>
</dbReference>
<dbReference type="PANTHER" id="PTHR47331">
    <property type="entry name" value="PHD-TYPE DOMAIN-CONTAINING PROTEIN"/>
    <property type="match status" value="1"/>
</dbReference>
<protein>
    <submittedName>
        <fullName evidence="1">Uncharacterized protein</fullName>
    </submittedName>
</protein>
<proteinExistence type="predicted"/>
<sequence>MYIMYLIKFCGAPVYCSVYVHSDSSLAPPAPRAGDLACKSKVIAVYDPVGLLSPVTVKLKIFLQELHCLKIGWDEQISGSMRKKWTDIVNSIKDSESIFINRHYFRDTRSEKAEVKLCGFCNASTRAYVAVIYMLCITDDGQRRMAFVTSKTHVSPLKEHSIPRLELLAALLLVRLMKSVNVALRDDIELSNPVCYTDSLVVLYWIRGVGRSWKPFVENRVREIRSLVPFVCWKHCPGEMNPADISSRGLTMEELKNDNMWLRGPRWLIEREGLNEVDLGIPEECVSELKADERRECGLLAENNVIA</sequence>
<accession>A0A1X7TG04</accession>
<dbReference type="AlphaFoldDB" id="A0A1X7TG04"/>
<organism evidence="1">
    <name type="scientific">Amphimedon queenslandica</name>
    <name type="common">Sponge</name>
    <dbReference type="NCBI Taxonomy" id="400682"/>
    <lineage>
        <taxon>Eukaryota</taxon>
        <taxon>Metazoa</taxon>
        <taxon>Porifera</taxon>
        <taxon>Demospongiae</taxon>
        <taxon>Heteroscleromorpha</taxon>
        <taxon>Haplosclerida</taxon>
        <taxon>Niphatidae</taxon>
        <taxon>Amphimedon</taxon>
    </lineage>
</organism>
<reference evidence="1" key="1">
    <citation type="submission" date="2017-05" db="UniProtKB">
        <authorList>
            <consortium name="EnsemblMetazoa"/>
        </authorList>
    </citation>
    <scope>IDENTIFICATION</scope>
</reference>
<dbReference type="InterPro" id="IPR008042">
    <property type="entry name" value="Retrotrans_Pao"/>
</dbReference>
<dbReference type="InParanoid" id="A0A1X7TG04"/>
<dbReference type="OrthoDB" id="8033604at2759"/>